<protein>
    <recommendedName>
        <fullName evidence="3">Glycoside hydrolase family 5 domain-containing protein</fullName>
    </recommendedName>
</protein>
<name>A0A6J4SBJ4_9ACTN</name>
<evidence type="ECO:0008006" key="3">
    <source>
        <dbReference type="Google" id="ProtNLM"/>
    </source>
</evidence>
<dbReference type="SUPFAM" id="SSF51445">
    <property type="entry name" value="(Trans)glycosidases"/>
    <property type="match status" value="1"/>
</dbReference>
<evidence type="ECO:0000256" key="1">
    <source>
        <dbReference type="SAM" id="SignalP"/>
    </source>
</evidence>
<organism evidence="2">
    <name type="scientific">uncultured Solirubrobacteraceae bacterium</name>
    <dbReference type="NCBI Taxonomy" id="1162706"/>
    <lineage>
        <taxon>Bacteria</taxon>
        <taxon>Bacillati</taxon>
        <taxon>Actinomycetota</taxon>
        <taxon>Thermoleophilia</taxon>
        <taxon>Solirubrobacterales</taxon>
        <taxon>Solirubrobacteraceae</taxon>
        <taxon>environmental samples</taxon>
    </lineage>
</organism>
<evidence type="ECO:0000313" key="2">
    <source>
        <dbReference type="EMBL" id="CAA9494480.1"/>
    </source>
</evidence>
<feature type="chain" id="PRO_5026889960" description="Glycoside hydrolase family 5 domain-containing protein" evidence="1">
    <location>
        <begin position="24"/>
        <end position="365"/>
    </location>
</feature>
<proteinExistence type="predicted"/>
<reference evidence="2" key="1">
    <citation type="submission" date="2020-02" db="EMBL/GenBank/DDBJ databases">
        <authorList>
            <person name="Meier V. D."/>
        </authorList>
    </citation>
    <scope>NUCLEOTIDE SEQUENCE</scope>
    <source>
        <strain evidence="2">AVDCRST_MAG85</strain>
    </source>
</reference>
<dbReference type="Gene3D" id="3.20.20.80">
    <property type="entry name" value="Glycosidases"/>
    <property type="match status" value="1"/>
</dbReference>
<dbReference type="InterPro" id="IPR017853">
    <property type="entry name" value="GH"/>
</dbReference>
<dbReference type="EMBL" id="CADCVT010000153">
    <property type="protein sequence ID" value="CAA9494480.1"/>
    <property type="molecule type" value="Genomic_DNA"/>
</dbReference>
<sequence length="365" mass="38000">MPRTVLLPLLLFALLLGAAPAHAALPPLSADPDPRNGGRIVDASGREVLLRGVNTDVLSDAPVLGRIGSRTLESIGWNAVRIQLAWPRIEPLPGRFDDKHLDDVERLVDALASKGIYSVLAVQPRGLVPGGLPIAGARTPASYTVMLRRLARRFATQPGVAAFDVVDAHGSLAAMALSQIRAGENDAGATASPHLVFVGPSSIGAVTSDRAVVLAPRGTTVGALGSMRQAALGGAPVVVSEWTPGADAPAHQDAQNGLRLGSFASTPGLIDPRGPLSRAYVRAAPGRLEFSHYEEPRGHFAARGMASSSNTAPIEIFYPGAKHKGAKFRARGISGLKAAKVPGGGRMVTGIPRGRWSFQIGPSLK</sequence>
<accession>A0A6J4SBJ4</accession>
<gene>
    <name evidence="2" type="ORF">AVDCRST_MAG85-1399</name>
</gene>
<feature type="signal peptide" evidence="1">
    <location>
        <begin position="1"/>
        <end position="23"/>
    </location>
</feature>
<dbReference type="AlphaFoldDB" id="A0A6J4SBJ4"/>
<keyword evidence="1" id="KW-0732">Signal</keyword>